<dbReference type="InterPro" id="IPR001650">
    <property type="entry name" value="Helicase_C-like"/>
</dbReference>
<keyword evidence="5" id="KW-0227">DNA damage</keyword>
<dbReference type="Pfam" id="PF04851">
    <property type="entry name" value="ResIII"/>
    <property type="match status" value="1"/>
</dbReference>
<dbReference type="InterPro" id="IPR027417">
    <property type="entry name" value="P-loop_NTPase"/>
</dbReference>
<gene>
    <name evidence="15" type="ORF">MNBD_UNCLBAC01-1946</name>
</gene>
<dbReference type="GO" id="GO:0016887">
    <property type="term" value="F:ATP hydrolysis activity"/>
    <property type="evidence" value="ECO:0007669"/>
    <property type="project" value="InterPro"/>
</dbReference>
<evidence type="ECO:0000313" key="15">
    <source>
        <dbReference type="EMBL" id="VAX37555.1"/>
    </source>
</evidence>
<dbReference type="NCBIfam" id="NF003673">
    <property type="entry name" value="PRK05298.1"/>
    <property type="match status" value="1"/>
</dbReference>
<keyword evidence="9" id="KW-0234">DNA repair</keyword>
<dbReference type="PANTHER" id="PTHR24029:SF0">
    <property type="entry name" value="UVRABC SYSTEM PROTEIN B"/>
    <property type="match status" value="1"/>
</dbReference>
<dbReference type="InterPro" id="IPR036876">
    <property type="entry name" value="UVR_dom_sf"/>
</dbReference>
<evidence type="ECO:0000256" key="11">
    <source>
        <dbReference type="ARBA" id="ARBA00029504"/>
    </source>
</evidence>
<evidence type="ECO:0000256" key="5">
    <source>
        <dbReference type="ARBA" id="ARBA00022763"/>
    </source>
</evidence>
<dbReference type="AlphaFoldDB" id="A0A3B1DYM5"/>
<dbReference type="PROSITE" id="PS51194">
    <property type="entry name" value="HELICASE_CTER"/>
    <property type="match status" value="1"/>
</dbReference>
<dbReference type="InterPro" id="IPR041471">
    <property type="entry name" value="UvrB_inter"/>
</dbReference>
<dbReference type="InterPro" id="IPR004807">
    <property type="entry name" value="UvrB"/>
</dbReference>
<comment type="subunit">
    <text evidence="10">Forms a heterotetramer with UvrA during the search for lesions. Interacts with UvrC in an incision complex.</text>
</comment>
<evidence type="ECO:0000259" key="13">
    <source>
        <dbReference type="PROSITE" id="PS51192"/>
    </source>
</evidence>
<name>A0A3B1DYM5_9ZZZZ</name>
<dbReference type="Pfam" id="PF00271">
    <property type="entry name" value="Helicase_C"/>
    <property type="match status" value="1"/>
</dbReference>
<feature type="domain" description="UVR" evidence="12">
    <location>
        <begin position="621"/>
        <end position="656"/>
    </location>
</feature>
<dbReference type="GO" id="GO:0005737">
    <property type="term" value="C:cytoplasm"/>
    <property type="evidence" value="ECO:0007669"/>
    <property type="project" value="UniProtKB-SubCell"/>
</dbReference>
<dbReference type="GO" id="GO:0006289">
    <property type="term" value="P:nucleotide-excision repair"/>
    <property type="evidence" value="ECO:0007669"/>
    <property type="project" value="InterPro"/>
</dbReference>
<keyword evidence="7" id="KW-0067">ATP-binding</keyword>
<dbReference type="PROSITE" id="PS51192">
    <property type="entry name" value="HELICASE_ATP_BIND_1"/>
    <property type="match status" value="1"/>
</dbReference>
<evidence type="ECO:0000259" key="12">
    <source>
        <dbReference type="PROSITE" id="PS50151"/>
    </source>
</evidence>
<dbReference type="CDD" id="cd17916">
    <property type="entry name" value="DEXHc_UvrB"/>
    <property type="match status" value="1"/>
</dbReference>
<dbReference type="EMBL" id="UOGJ01000131">
    <property type="protein sequence ID" value="VAX37555.1"/>
    <property type="molecule type" value="Genomic_DNA"/>
</dbReference>
<dbReference type="CDD" id="cd18790">
    <property type="entry name" value="SF2_C_UvrB"/>
    <property type="match status" value="1"/>
</dbReference>
<dbReference type="PANTHER" id="PTHR24029">
    <property type="entry name" value="UVRABC SYSTEM PROTEIN B"/>
    <property type="match status" value="1"/>
</dbReference>
<feature type="domain" description="Helicase C-terminal" evidence="14">
    <location>
        <begin position="429"/>
        <end position="591"/>
    </location>
</feature>
<keyword evidence="8" id="KW-0267">Excision nuclease</keyword>
<reference evidence="15" key="1">
    <citation type="submission" date="2018-06" db="EMBL/GenBank/DDBJ databases">
        <authorList>
            <person name="Zhirakovskaya E."/>
        </authorList>
    </citation>
    <scope>NUCLEOTIDE SEQUENCE</scope>
</reference>
<dbReference type="Pfam" id="PF17757">
    <property type="entry name" value="UvrB_inter"/>
    <property type="match status" value="1"/>
</dbReference>
<evidence type="ECO:0000256" key="7">
    <source>
        <dbReference type="ARBA" id="ARBA00022840"/>
    </source>
</evidence>
<evidence type="ECO:0000256" key="6">
    <source>
        <dbReference type="ARBA" id="ARBA00022769"/>
    </source>
</evidence>
<dbReference type="HAMAP" id="MF_00204">
    <property type="entry name" value="UvrB"/>
    <property type="match status" value="1"/>
</dbReference>
<evidence type="ECO:0000256" key="1">
    <source>
        <dbReference type="ARBA" id="ARBA00004496"/>
    </source>
</evidence>
<dbReference type="SMART" id="SM00490">
    <property type="entry name" value="HELICc"/>
    <property type="match status" value="1"/>
</dbReference>
<dbReference type="InterPro" id="IPR024759">
    <property type="entry name" value="UvrB_YAD/RRR_dom"/>
</dbReference>
<dbReference type="InterPro" id="IPR006935">
    <property type="entry name" value="Helicase/UvrB_N"/>
</dbReference>
<dbReference type="GO" id="GO:0009380">
    <property type="term" value="C:excinuclease repair complex"/>
    <property type="evidence" value="ECO:0007669"/>
    <property type="project" value="InterPro"/>
</dbReference>
<dbReference type="InterPro" id="IPR014001">
    <property type="entry name" value="Helicase_ATP-bd"/>
</dbReference>
<keyword evidence="3" id="KW-0963">Cytoplasm</keyword>
<evidence type="ECO:0000256" key="8">
    <source>
        <dbReference type="ARBA" id="ARBA00022881"/>
    </source>
</evidence>
<proteinExistence type="inferred from homology"/>
<keyword evidence="4" id="KW-0547">Nucleotide-binding</keyword>
<evidence type="ECO:0000256" key="3">
    <source>
        <dbReference type="ARBA" id="ARBA00022490"/>
    </source>
</evidence>
<evidence type="ECO:0000259" key="14">
    <source>
        <dbReference type="PROSITE" id="PS51194"/>
    </source>
</evidence>
<dbReference type="Pfam" id="PF12344">
    <property type="entry name" value="UvrB"/>
    <property type="match status" value="1"/>
</dbReference>
<protein>
    <recommendedName>
        <fullName evidence="11">UvrABC system protein B</fullName>
    </recommendedName>
</protein>
<keyword evidence="6" id="KW-0228">DNA excision</keyword>
<dbReference type="PROSITE" id="PS50151">
    <property type="entry name" value="UVR"/>
    <property type="match status" value="1"/>
</dbReference>
<accession>A0A3B1DYM5</accession>
<dbReference type="GO" id="GO:0005524">
    <property type="term" value="F:ATP binding"/>
    <property type="evidence" value="ECO:0007669"/>
    <property type="project" value="UniProtKB-KW"/>
</dbReference>
<dbReference type="NCBIfam" id="TIGR00631">
    <property type="entry name" value="uvrb"/>
    <property type="match status" value="1"/>
</dbReference>
<comment type="similarity">
    <text evidence="2">Belongs to the UvrB family.</text>
</comment>
<evidence type="ECO:0000256" key="4">
    <source>
        <dbReference type="ARBA" id="ARBA00022741"/>
    </source>
</evidence>
<dbReference type="Gene3D" id="4.10.860.10">
    <property type="entry name" value="UVR domain"/>
    <property type="match status" value="1"/>
</dbReference>
<evidence type="ECO:0000256" key="10">
    <source>
        <dbReference type="ARBA" id="ARBA00026033"/>
    </source>
</evidence>
<sequence>MDKFILESPFKPVTEQLDAVEQLAAGIQSGDTAQVLLGVTGSGKTFTLANVIARLNRPTLVISHNKTLAAQLYSEFKEFFPHNAVEFFVSYYDYYQPEAYIPTTDVYIEKDASINDRLDRLRLAATTSLMSRRDVIIVASVSCIYNLGSPEDYEQFLLRLEKGQNIDRDEVLKNLIDIQYERSDYEFTRGKIRVRGDTLEVYPAYRQDALRMEFFGDELERITQIDPISGKVIAELDQAAVYPAKHFIVSHPKLEDALGGIEIELQMRLKELKKLGKFAEAERLNSRTRYDMEMMREMGYCNGIENYSQALSGRPSGSRPFCLLDYFPKDFITLIDESHVTIPQLNGMYAGDQSRKQTLTNYGFRLPSCLDNRPLKFSEFKKVIGPRIYVSATPGPYEETETKGKVIEQIIRPTGIVDPPIEVRKTEGQVDDLLKEICKRAKKNERVLVTTLTKRMSEDFSQYLEKQGVKVKYLHSDIKTIDRAKILKDLRMKKFDCLVGVNLLREGLDLPEVTLVAIFDADKQGFLRSKTALIQTAGRAARNIKGLVIMYANSISQAMEETISECARRRKIQTDFNKKHNITPTTIQKAVSAGIGDLAYEDAQEIVADVVGESQEEYALSNYISRLEKEMELAARNLQFEKAAKIRDKIKDIRMSNKMLDN</sequence>
<dbReference type="SMART" id="SM00487">
    <property type="entry name" value="DEXDc"/>
    <property type="match status" value="1"/>
</dbReference>
<organism evidence="15">
    <name type="scientific">hydrothermal vent metagenome</name>
    <dbReference type="NCBI Taxonomy" id="652676"/>
    <lineage>
        <taxon>unclassified sequences</taxon>
        <taxon>metagenomes</taxon>
        <taxon>ecological metagenomes</taxon>
    </lineage>
</organism>
<dbReference type="SUPFAM" id="SSF46600">
    <property type="entry name" value="C-terminal UvrC-binding domain of UvrB"/>
    <property type="match status" value="1"/>
</dbReference>
<evidence type="ECO:0000256" key="9">
    <source>
        <dbReference type="ARBA" id="ARBA00023204"/>
    </source>
</evidence>
<evidence type="ECO:0000256" key="2">
    <source>
        <dbReference type="ARBA" id="ARBA00008533"/>
    </source>
</evidence>
<dbReference type="InterPro" id="IPR001943">
    <property type="entry name" value="UVR_dom"/>
</dbReference>
<comment type="subcellular location">
    <subcellularLocation>
        <location evidence="1">Cytoplasm</location>
    </subcellularLocation>
</comment>
<dbReference type="GO" id="GO:0003677">
    <property type="term" value="F:DNA binding"/>
    <property type="evidence" value="ECO:0007669"/>
    <property type="project" value="InterPro"/>
</dbReference>
<feature type="domain" description="Helicase ATP-binding" evidence="13">
    <location>
        <begin position="25"/>
        <end position="158"/>
    </location>
</feature>
<dbReference type="Pfam" id="PF02151">
    <property type="entry name" value="UVR"/>
    <property type="match status" value="1"/>
</dbReference>
<dbReference type="GO" id="GO:0004518">
    <property type="term" value="F:nuclease activity"/>
    <property type="evidence" value="ECO:0007669"/>
    <property type="project" value="UniProtKB-KW"/>
</dbReference>
<dbReference type="Gene3D" id="3.40.50.300">
    <property type="entry name" value="P-loop containing nucleotide triphosphate hydrolases"/>
    <property type="match status" value="3"/>
</dbReference>
<dbReference type="SUPFAM" id="SSF52540">
    <property type="entry name" value="P-loop containing nucleoside triphosphate hydrolases"/>
    <property type="match status" value="2"/>
</dbReference>